<accession>A0A9J6BAT5</accession>
<feature type="chain" id="PRO_5039928838" evidence="2">
    <location>
        <begin position="21"/>
        <end position="147"/>
    </location>
</feature>
<organism evidence="3 4">
    <name type="scientific">Polypedilum vanderplanki</name>
    <name type="common">Sleeping chironomid midge</name>
    <dbReference type="NCBI Taxonomy" id="319348"/>
    <lineage>
        <taxon>Eukaryota</taxon>
        <taxon>Metazoa</taxon>
        <taxon>Ecdysozoa</taxon>
        <taxon>Arthropoda</taxon>
        <taxon>Hexapoda</taxon>
        <taxon>Insecta</taxon>
        <taxon>Pterygota</taxon>
        <taxon>Neoptera</taxon>
        <taxon>Endopterygota</taxon>
        <taxon>Diptera</taxon>
        <taxon>Nematocera</taxon>
        <taxon>Chironomoidea</taxon>
        <taxon>Chironomidae</taxon>
        <taxon>Chironominae</taxon>
        <taxon>Polypedilum</taxon>
        <taxon>Polypedilum</taxon>
    </lineage>
</organism>
<evidence type="ECO:0000313" key="4">
    <source>
        <dbReference type="Proteomes" id="UP001107558"/>
    </source>
</evidence>
<dbReference type="Proteomes" id="UP001107558">
    <property type="component" value="Chromosome 4"/>
</dbReference>
<sequence>MKFYIVLICVIATFIVDVNCQLPITTPNTGTLPTAPGQNNMQCELFDLQISSLLDAVSRITLQQNLLGCLGVNTNNPQTTPNGLNPTLPGSSTTPTTPRLSSPGAGISTPPIGRVSTPQVGGITNPSASITTPQVGGVTTPRSDRAY</sequence>
<evidence type="ECO:0000256" key="1">
    <source>
        <dbReference type="SAM" id="MobiDB-lite"/>
    </source>
</evidence>
<feature type="compositionally biased region" description="Low complexity" evidence="1">
    <location>
        <begin position="86"/>
        <end position="104"/>
    </location>
</feature>
<dbReference type="EMBL" id="JADBJN010000004">
    <property type="protein sequence ID" value="KAG5666791.1"/>
    <property type="molecule type" value="Genomic_DNA"/>
</dbReference>
<dbReference type="AlphaFoldDB" id="A0A9J6BAT5"/>
<keyword evidence="2" id="KW-0732">Signal</keyword>
<feature type="region of interest" description="Disordered" evidence="1">
    <location>
        <begin position="77"/>
        <end position="147"/>
    </location>
</feature>
<name>A0A9J6BAT5_POLVA</name>
<comment type="caution">
    <text evidence="3">The sequence shown here is derived from an EMBL/GenBank/DDBJ whole genome shotgun (WGS) entry which is preliminary data.</text>
</comment>
<evidence type="ECO:0000313" key="3">
    <source>
        <dbReference type="EMBL" id="KAG5666791.1"/>
    </source>
</evidence>
<evidence type="ECO:0000256" key="2">
    <source>
        <dbReference type="SAM" id="SignalP"/>
    </source>
</evidence>
<gene>
    <name evidence="3" type="ORF">PVAND_014801</name>
</gene>
<protein>
    <submittedName>
        <fullName evidence="3">Uncharacterized protein</fullName>
    </submittedName>
</protein>
<feature type="signal peptide" evidence="2">
    <location>
        <begin position="1"/>
        <end position="20"/>
    </location>
</feature>
<keyword evidence="4" id="KW-1185">Reference proteome</keyword>
<feature type="compositionally biased region" description="Polar residues" evidence="1">
    <location>
        <begin position="116"/>
        <end position="134"/>
    </location>
</feature>
<reference evidence="3" key="1">
    <citation type="submission" date="2021-03" db="EMBL/GenBank/DDBJ databases">
        <title>Chromosome level genome of the anhydrobiotic midge Polypedilum vanderplanki.</title>
        <authorList>
            <person name="Yoshida Y."/>
            <person name="Kikawada T."/>
            <person name="Gusev O."/>
        </authorList>
    </citation>
    <scope>NUCLEOTIDE SEQUENCE</scope>
    <source>
        <strain evidence="3">NIAS01</strain>
        <tissue evidence="3">Whole body or cell culture</tissue>
    </source>
</reference>
<proteinExistence type="predicted"/>